<sequence length="255" mass="29130">MKLLALVGSKRHGNSIFSSKYIAKKIGAELEIVNLANSKIEPCKACYACIFGEECKIDDDVYEILGKIEESDAILVSSPVYWLDATGKVKLFLDRCFMAYPYLEKFKDKKGAVVYFYGFEELRGWASTTYNVLLRCMGIEPLIVAPIHSPLPGEIFEKVEILDKVAEALESGERYVFNGQCPVCLSESFRYTSAFECAICGSKLNEKLEVVERGERLSYEWMLKHYEELKHFKEKYLQKRGELKKLVEEYVGEGN</sequence>
<dbReference type="Gene3D" id="3.40.50.360">
    <property type="match status" value="1"/>
</dbReference>
<dbReference type="OrthoDB" id="9059at2157"/>
<evidence type="ECO:0000313" key="8">
    <source>
        <dbReference type="Proteomes" id="UP000002613"/>
    </source>
</evidence>
<evidence type="ECO:0000256" key="4">
    <source>
        <dbReference type="ARBA" id="ARBA00022643"/>
    </source>
</evidence>
<evidence type="ECO:0000313" key="7">
    <source>
        <dbReference type="EMBL" id="ADC65058.1"/>
    </source>
</evidence>
<reference evidence="7 8" key="2">
    <citation type="journal article" date="2011" name="Stand. Genomic Sci.">
        <title>Complete genome sequence of Ferroglobus placidus AEDII12DO.</title>
        <authorList>
            <person name="Anderson I."/>
            <person name="Risso C."/>
            <person name="Holmes D."/>
            <person name="Lucas S."/>
            <person name="Copeland A."/>
            <person name="Lapidus A."/>
            <person name="Cheng J.F."/>
            <person name="Bruce D."/>
            <person name="Goodwin L."/>
            <person name="Pitluck S."/>
            <person name="Saunders E."/>
            <person name="Brettin T."/>
            <person name="Detter J.C."/>
            <person name="Han C."/>
            <person name="Tapia R."/>
            <person name="Larimer F."/>
            <person name="Land M."/>
            <person name="Hauser L."/>
            <person name="Woyke T."/>
            <person name="Lovley D."/>
            <person name="Kyrpides N."/>
            <person name="Ivanova N."/>
        </authorList>
    </citation>
    <scope>NUCLEOTIDE SEQUENCE [LARGE SCALE GENOMIC DNA]</scope>
    <source>
        <strain evidence="8">DSM 10642 / AEDII12DO</strain>
    </source>
</reference>
<reference evidence="8" key="1">
    <citation type="submission" date="2010-02" db="EMBL/GenBank/DDBJ databases">
        <title>Complete sequence of Ferroglobus placidus DSM 10642.</title>
        <authorList>
            <consortium name="US DOE Joint Genome Institute"/>
            <person name="Lucas S."/>
            <person name="Copeland A."/>
            <person name="Lapidus A."/>
            <person name="Cheng J.-F."/>
            <person name="Bruce D."/>
            <person name="Goodwin L."/>
            <person name="Pitluck S."/>
            <person name="Saunders E."/>
            <person name="Brettin T."/>
            <person name="Detter J.C."/>
            <person name="Han C."/>
            <person name="Tapia R."/>
            <person name="Larimer F."/>
            <person name="Land M."/>
            <person name="Hauser L."/>
            <person name="Kyrpides N."/>
            <person name="Ivanova N."/>
            <person name="Holmes D."/>
            <person name="Lovley D."/>
            <person name="Kyrpides N."/>
            <person name="Anderson I.J."/>
            <person name="Woyke T."/>
        </authorList>
    </citation>
    <scope>NUCLEOTIDE SEQUENCE [LARGE SCALE GENOMIC DNA]</scope>
    <source>
        <strain evidence="8">DSM 10642 / AEDII12DO</strain>
    </source>
</reference>
<dbReference type="KEGG" id="fpl:Ferp_0890"/>
<dbReference type="PaxDb" id="589924-Ferp_0890"/>
<dbReference type="PANTHER" id="PTHR43278:SF4">
    <property type="entry name" value="NAD(P)H-DEPENDENT FMN-CONTAINING OXIDOREDUCTASE YWQN-RELATED"/>
    <property type="match status" value="1"/>
</dbReference>
<dbReference type="GO" id="GO:0016491">
    <property type="term" value="F:oxidoreductase activity"/>
    <property type="evidence" value="ECO:0007669"/>
    <property type="project" value="InterPro"/>
</dbReference>
<dbReference type="Pfam" id="PF03358">
    <property type="entry name" value="FMN_red"/>
    <property type="match status" value="1"/>
</dbReference>
<dbReference type="EMBL" id="CP001899">
    <property type="protein sequence ID" value="ADC65058.1"/>
    <property type="molecule type" value="Genomic_DNA"/>
</dbReference>
<dbReference type="RefSeq" id="WP_012965401.1">
    <property type="nucleotide sequence ID" value="NC_013849.1"/>
</dbReference>
<proteinExistence type="inferred from homology"/>
<comment type="cofactor">
    <cofactor evidence="1">
        <name>FMN</name>
        <dbReference type="ChEBI" id="CHEBI:58210"/>
    </cofactor>
</comment>
<dbReference type="InterPro" id="IPR005025">
    <property type="entry name" value="FMN_Rdtase-like_dom"/>
</dbReference>
<organism evidence="7 8">
    <name type="scientific">Ferroglobus placidus (strain DSM 10642 / AEDII12DO)</name>
    <dbReference type="NCBI Taxonomy" id="589924"/>
    <lineage>
        <taxon>Archaea</taxon>
        <taxon>Methanobacteriati</taxon>
        <taxon>Methanobacteriota</taxon>
        <taxon>Archaeoglobi</taxon>
        <taxon>Archaeoglobales</taxon>
        <taxon>Archaeoglobaceae</taxon>
        <taxon>Ferroglobus</taxon>
    </lineage>
</organism>
<dbReference type="eggNOG" id="arCOG02573">
    <property type="taxonomic scope" value="Archaea"/>
</dbReference>
<dbReference type="STRING" id="589924.Ferp_0890"/>
<comment type="similarity">
    <text evidence="5">Belongs to the SsuE family. Isf subfamily.</text>
</comment>
<accession>D3RX45</accession>
<dbReference type="PANTHER" id="PTHR43278">
    <property type="entry name" value="NAD(P)H-DEPENDENT FMN-CONTAINING OXIDOREDUCTASE YWQN-RELATED"/>
    <property type="match status" value="1"/>
</dbReference>
<dbReference type="HOGENOM" id="CLU_050993_0_1_2"/>
<evidence type="ECO:0000256" key="3">
    <source>
        <dbReference type="ARBA" id="ARBA00022630"/>
    </source>
</evidence>
<dbReference type="Proteomes" id="UP000002613">
    <property type="component" value="Chromosome"/>
</dbReference>
<keyword evidence="3" id="KW-0285">Flavoprotein</keyword>
<comment type="cofactor">
    <cofactor evidence="2">
        <name>[4Fe-4S] cluster</name>
        <dbReference type="ChEBI" id="CHEBI:49883"/>
    </cofactor>
</comment>
<keyword evidence="8" id="KW-1185">Reference proteome</keyword>
<evidence type="ECO:0000259" key="6">
    <source>
        <dbReference type="Pfam" id="PF03358"/>
    </source>
</evidence>
<evidence type="ECO:0000256" key="1">
    <source>
        <dbReference type="ARBA" id="ARBA00001917"/>
    </source>
</evidence>
<dbReference type="InterPro" id="IPR029039">
    <property type="entry name" value="Flavoprotein-like_sf"/>
</dbReference>
<protein>
    <submittedName>
        <fullName evidence="7">NADPH-dependent FMN reductase</fullName>
    </submittedName>
</protein>
<evidence type="ECO:0000256" key="2">
    <source>
        <dbReference type="ARBA" id="ARBA00001966"/>
    </source>
</evidence>
<feature type="domain" description="NADPH-dependent FMN reductase-like" evidence="6">
    <location>
        <begin position="1"/>
        <end position="115"/>
    </location>
</feature>
<dbReference type="GeneID" id="8778397"/>
<gene>
    <name evidence="7" type="ordered locus">Ferp_0890</name>
</gene>
<keyword evidence="4" id="KW-0288">FMN</keyword>
<name>D3RX45_FERPA</name>
<dbReference type="SUPFAM" id="SSF52218">
    <property type="entry name" value="Flavoproteins"/>
    <property type="match status" value="1"/>
</dbReference>
<dbReference type="InterPro" id="IPR051796">
    <property type="entry name" value="ISF_SsuE-like"/>
</dbReference>
<evidence type="ECO:0000256" key="5">
    <source>
        <dbReference type="ARBA" id="ARBA00038292"/>
    </source>
</evidence>
<dbReference type="AlphaFoldDB" id="D3RX45"/>